<feature type="compositionally biased region" description="Low complexity" evidence="9">
    <location>
        <begin position="138"/>
        <end position="151"/>
    </location>
</feature>
<evidence type="ECO:0000313" key="11">
    <source>
        <dbReference type="Proteomes" id="UP000516260"/>
    </source>
</evidence>
<feature type="compositionally biased region" description="Low complexity" evidence="9">
    <location>
        <begin position="198"/>
        <end position="207"/>
    </location>
</feature>
<dbReference type="GO" id="GO:0005634">
    <property type="term" value="C:nucleus"/>
    <property type="evidence" value="ECO:0007669"/>
    <property type="project" value="UniProtKB-SubCell"/>
</dbReference>
<feature type="compositionally biased region" description="Basic and acidic residues" evidence="9">
    <location>
        <begin position="498"/>
        <end position="516"/>
    </location>
</feature>
<evidence type="ECO:0000256" key="6">
    <source>
        <dbReference type="ARBA" id="ARBA00023015"/>
    </source>
</evidence>
<sequence length="516" mass="56063">MLKTLREQKRMVMMWMMTMMRRRTMMVTPPPRLVPAPPALSLIRCRPCPSQQWPPPSPILTWLVTSLGTTSHRFLATSPQCRASGSHHRLHPLIQLGGLVVEDHPPPAPPVWMKTSLSPPLTSPMPPPVISSPGLDHSSCPSPISPSSSPSAHRYLSLHPDPHAGHLSPRRDLSPLRHISPKRDLGVAGGYRRDLSPRRGPLSLLSPAGRDYKRDLSPRGRHRGLIRPVSPRRGLYNHLRHHSPQSRSRTLRLGQQADQDPVGHHRGSADMETNHSDLPLPWKQDQDSPPPQVLFSHLPLHSQKQVHSPFPMIPIGGIQMVHSLPTSVPTPLSQHGALLVSHLELQNSPSEDSSTSEATFPQVEGGRESQGSQPSSQGGGGAGGGAEGGAGAQLEQEESIHTCTKAIASLCIRSEERSERGGRGARTSSSPPALSPDSQPHQCSPPPPPHSSPSPPQHFSGLELRPPYPPTSTPPHTSVCAPSTPSENHHRSTAPKSPKPERDGEEESTRRLREAP</sequence>
<protein>
    <submittedName>
        <fullName evidence="10">Uncharacterized protein</fullName>
    </submittedName>
</protein>
<keyword evidence="8" id="KW-0539">Nucleus</keyword>
<name>A0A4Z2BT14_9TELE</name>
<feature type="region of interest" description="Disordered" evidence="9">
    <location>
        <begin position="414"/>
        <end position="516"/>
    </location>
</feature>
<organism evidence="10 11">
    <name type="scientific">Takifugu bimaculatus</name>
    <dbReference type="NCBI Taxonomy" id="433685"/>
    <lineage>
        <taxon>Eukaryota</taxon>
        <taxon>Metazoa</taxon>
        <taxon>Chordata</taxon>
        <taxon>Craniata</taxon>
        <taxon>Vertebrata</taxon>
        <taxon>Euteleostomi</taxon>
        <taxon>Actinopterygii</taxon>
        <taxon>Neopterygii</taxon>
        <taxon>Teleostei</taxon>
        <taxon>Neoteleostei</taxon>
        <taxon>Acanthomorphata</taxon>
        <taxon>Eupercaria</taxon>
        <taxon>Tetraodontiformes</taxon>
        <taxon>Tetradontoidea</taxon>
        <taxon>Tetraodontidae</taxon>
        <taxon>Takifugu</taxon>
    </lineage>
</organism>
<keyword evidence="5" id="KW-0862">Zinc</keyword>
<evidence type="ECO:0000256" key="3">
    <source>
        <dbReference type="ARBA" id="ARBA00022737"/>
    </source>
</evidence>
<feature type="region of interest" description="Disordered" evidence="9">
    <location>
        <begin position="346"/>
        <end position="397"/>
    </location>
</feature>
<feature type="compositionally biased region" description="Pro residues" evidence="9">
    <location>
        <begin position="443"/>
        <end position="456"/>
    </location>
</feature>
<evidence type="ECO:0000256" key="1">
    <source>
        <dbReference type="ARBA" id="ARBA00004123"/>
    </source>
</evidence>
<dbReference type="AlphaFoldDB" id="A0A4Z2BT14"/>
<comment type="caution">
    <text evidence="10">The sequence shown here is derived from an EMBL/GenBank/DDBJ whole genome shotgun (WGS) entry which is preliminary data.</text>
</comment>
<accession>A0A4Z2BT14</accession>
<evidence type="ECO:0000256" key="5">
    <source>
        <dbReference type="ARBA" id="ARBA00022833"/>
    </source>
</evidence>
<keyword evidence="11" id="KW-1185">Reference proteome</keyword>
<keyword evidence="6" id="KW-0805">Transcription regulation</keyword>
<keyword evidence="2" id="KW-0479">Metal-binding</keyword>
<keyword evidence="3" id="KW-0677">Repeat</keyword>
<reference evidence="10 11" key="1">
    <citation type="submission" date="2019-04" db="EMBL/GenBank/DDBJ databases">
        <title>The sequence and de novo assembly of Takifugu bimaculatus genome using PacBio and Hi-C technologies.</title>
        <authorList>
            <person name="Xu P."/>
            <person name="Liu B."/>
            <person name="Zhou Z."/>
        </authorList>
    </citation>
    <scope>NUCLEOTIDE SEQUENCE [LARGE SCALE GENOMIC DNA]</scope>
    <source>
        <strain evidence="10">TB-2018</strain>
        <tissue evidence="10">Muscle</tissue>
    </source>
</reference>
<feature type="compositionally biased region" description="Basic and acidic residues" evidence="9">
    <location>
        <begin position="160"/>
        <end position="197"/>
    </location>
</feature>
<evidence type="ECO:0000313" key="10">
    <source>
        <dbReference type="EMBL" id="TNM94460.1"/>
    </source>
</evidence>
<dbReference type="GO" id="GO:0000981">
    <property type="term" value="F:DNA-binding transcription factor activity, RNA polymerase II-specific"/>
    <property type="evidence" value="ECO:0007669"/>
    <property type="project" value="TreeGrafter"/>
</dbReference>
<dbReference type="EMBL" id="SWLE01000011">
    <property type="protein sequence ID" value="TNM94460.1"/>
    <property type="molecule type" value="Genomic_DNA"/>
</dbReference>
<dbReference type="Proteomes" id="UP000516260">
    <property type="component" value="Chromosome 19"/>
</dbReference>
<proteinExistence type="predicted"/>
<feature type="compositionally biased region" description="Gly residues" evidence="9">
    <location>
        <begin position="377"/>
        <end position="391"/>
    </location>
</feature>
<dbReference type="GO" id="GO:0000978">
    <property type="term" value="F:RNA polymerase II cis-regulatory region sequence-specific DNA binding"/>
    <property type="evidence" value="ECO:0007669"/>
    <property type="project" value="TreeGrafter"/>
</dbReference>
<dbReference type="PANTHER" id="PTHR45944:SF1">
    <property type="entry name" value="TRANSCRIPTION FACTOR HIVEP2"/>
    <property type="match status" value="1"/>
</dbReference>
<evidence type="ECO:0000256" key="9">
    <source>
        <dbReference type="SAM" id="MobiDB-lite"/>
    </source>
</evidence>
<feature type="region of interest" description="Disordered" evidence="9">
    <location>
        <begin position="131"/>
        <end position="295"/>
    </location>
</feature>
<comment type="subcellular location">
    <subcellularLocation>
        <location evidence="1">Nucleus</location>
    </subcellularLocation>
</comment>
<evidence type="ECO:0000256" key="2">
    <source>
        <dbReference type="ARBA" id="ARBA00022723"/>
    </source>
</evidence>
<feature type="compositionally biased region" description="Polar residues" evidence="9">
    <location>
        <begin position="346"/>
        <end position="359"/>
    </location>
</feature>
<dbReference type="GO" id="GO:0008270">
    <property type="term" value="F:zinc ion binding"/>
    <property type="evidence" value="ECO:0007669"/>
    <property type="project" value="UniProtKB-KW"/>
</dbReference>
<evidence type="ECO:0000256" key="7">
    <source>
        <dbReference type="ARBA" id="ARBA00023163"/>
    </source>
</evidence>
<feature type="compositionally biased region" description="Basic and acidic residues" evidence="9">
    <location>
        <begin position="261"/>
        <end position="275"/>
    </location>
</feature>
<keyword evidence="4" id="KW-0863">Zinc-finger</keyword>
<gene>
    <name evidence="10" type="ORF">fugu_017219</name>
</gene>
<evidence type="ECO:0000256" key="8">
    <source>
        <dbReference type="ARBA" id="ARBA00023242"/>
    </source>
</evidence>
<dbReference type="PANTHER" id="PTHR45944">
    <property type="entry name" value="SCHNURRI, ISOFORM F"/>
    <property type="match status" value="1"/>
</dbReference>
<evidence type="ECO:0000256" key="4">
    <source>
        <dbReference type="ARBA" id="ARBA00022771"/>
    </source>
</evidence>
<feature type="compositionally biased region" description="Low complexity" evidence="9">
    <location>
        <begin position="425"/>
        <end position="442"/>
    </location>
</feature>
<keyword evidence="7" id="KW-0804">Transcription</keyword>
<dbReference type="InterPro" id="IPR051969">
    <property type="entry name" value="Zinc-finger_DNA-bd_regulators"/>
</dbReference>